<evidence type="ECO:0000313" key="2">
    <source>
        <dbReference type="EMBL" id="RRT60285.1"/>
    </source>
</evidence>
<evidence type="ECO:0000256" key="1">
    <source>
        <dbReference type="SAM" id="MobiDB-lite"/>
    </source>
</evidence>
<name>A0A426Z8J9_ENSVE</name>
<dbReference type="EMBL" id="KV875582">
    <property type="protein sequence ID" value="RZR71780.1"/>
    <property type="molecule type" value="Genomic_DNA"/>
</dbReference>
<gene>
    <name evidence="2" type="ORF">B296_00030420</name>
    <name evidence="3" type="ORF">BHM03_00007248</name>
</gene>
<sequence>MGGESRSGRHRLQWEKKLHASELSQRSAQNRIKRKGGIGRNKGFRGEGFYRGGTEEGRLRRRRGAEGDGGQRRGSAGVGRSGDDRAAARSDRDTEPLQAISRRRGFGDS</sequence>
<feature type="compositionally biased region" description="Basic and acidic residues" evidence="1">
    <location>
        <begin position="81"/>
        <end position="95"/>
    </location>
</feature>
<dbReference type="EMBL" id="AMZH03007857">
    <property type="protein sequence ID" value="RRT60285.1"/>
    <property type="molecule type" value="Genomic_DNA"/>
</dbReference>
<accession>A0A426Z8J9</accession>
<reference evidence="2 4" key="1">
    <citation type="journal article" date="2014" name="Agronomy (Basel)">
        <title>A Draft Genome Sequence for Ensete ventricosum, the Drought-Tolerant Tree Against Hunger.</title>
        <authorList>
            <person name="Harrison J."/>
            <person name="Moore K.A."/>
            <person name="Paszkiewicz K."/>
            <person name="Jones T."/>
            <person name="Grant M."/>
            <person name="Ambacheew D."/>
            <person name="Muzemil S."/>
            <person name="Studholme D.J."/>
        </authorList>
    </citation>
    <scope>NUCLEOTIDE SEQUENCE [LARGE SCALE GENOMIC DNA]</scope>
</reference>
<dbReference type="Proteomes" id="UP000290560">
    <property type="component" value="Unassembled WGS sequence"/>
</dbReference>
<feature type="compositionally biased region" description="Basic and acidic residues" evidence="1">
    <location>
        <begin position="53"/>
        <end position="71"/>
    </location>
</feature>
<feature type="region of interest" description="Disordered" evidence="1">
    <location>
        <begin position="1"/>
        <end position="109"/>
    </location>
</feature>
<dbReference type="AlphaFoldDB" id="A0A426Z8J9"/>
<proteinExistence type="predicted"/>
<evidence type="ECO:0000313" key="3">
    <source>
        <dbReference type="EMBL" id="RZR71780.1"/>
    </source>
</evidence>
<organism evidence="2 4">
    <name type="scientific">Ensete ventricosum</name>
    <name type="common">Abyssinian banana</name>
    <name type="synonym">Musa ensete</name>
    <dbReference type="NCBI Taxonomy" id="4639"/>
    <lineage>
        <taxon>Eukaryota</taxon>
        <taxon>Viridiplantae</taxon>
        <taxon>Streptophyta</taxon>
        <taxon>Embryophyta</taxon>
        <taxon>Tracheophyta</taxon>
        <taxon>Spermatophyta</taxon>
        <taxon>Magnoliopsida</taxon>
        <taxon>Liliopsida</taxon>
        <taxon>Zingiberales</taxon>
        <taxon>Musaceae</taxon>
        <taxon>Ensete</taxon>
    </lineage>
</organism>
<reference evidence="3" key="2">
    <citation type="journal article" date="2018" name="Data Brief">
        <title>Genome sequence data from 17 accessions of Ensete ventricosum, a staple food crop for millions in Ethiopia.</title>
        <authorList>
            <person name="Yemataw Z."/>
            <person name="Muzemil S."/>
            <person name="Ambachew D."/>
            <person name="Tripathi L."/>
            <person name="Tesfaye K."/>
            <person name="Chala A."/>
            <person name="Farbos A."/>
            <person name="O'Neill P."/>
            <person name="Moore K."/>
            <person name="Grant M."/>
            <person name="Studholme D.J."/>
        </authorList>
    </citation>
    <scope>NUCLEOTIDE SEQUENCE [LARGE SCALE GENOMIC DNA]</scope>
    <source>
        <tissue evidence="3">Leaf</tissue>
    </source>
</reference>
<protein>
    <submittedName>
        <fullName evidence="2">Uncharacterized protein</fullName>
    </submittedName>
</protein>
<evidence type="ECO:0000313" key="4">
    <source>
        <dbReference type="Proteomes" id="UP000287651"/>
    </source>
</evidence>
<reference evidence="2" key="3">
    <citation type="submission" date="2018-09" db="EMBL/GenBank/DDBJ databases">
        <authorList>
            <person name="Harrison J."/>
            <person name="Moore K.A."/>
            <person name="Paszkiewicz K."/>
            <person name="Jones T."/>
            <person name="Grant M."/>
            <person name="Ambacheew D."/>
            <person name="Muzemil S."/>
            <person name="Studholme D."/>
        </authorList>
    </citation>
    <scope>NUCLEOTIDE SEQUENCE</scope>
</reference>
<dbReference type="Proteomes" id="UP000287651">
    <property type="component" value="Unassembled WGS sequence"/>
</dbReference>